<organism evidence="3 4">
    <name type="scientific">Candidatus Nitrospira allomarina</name>
    <dbReference type="NCBI Taxonomy" id="3020900"/>
    <lineage>
        <taxon>Bacteria</taxon>
        <taxon>Pseudomonadati</taxon>
        <taxon>Nitrospirota</taxon>
        <taxon>Nitrospiria</taxon>
        <taxon>Nitrospirales</taxon>
        <taxon>Nitrospiraceae</taxon>
        <taxon>Nitrospira</taxon>
    </lineage>
</organism>
<dbReference type="GO" id="GO:0009244">
    <property type="term" value="P:lipopolysaccharide core region biosynthetic process"/>
    <property type="evidence" value="ECO:0007669"/>
    <property type="project" value="TreeGrafter"/>
</dbReference>
<dbReference type="InterPro" id="IPR002201">
    <property type="entry name" value="Glyco_trans_9"/>
</dbReference>
<evidence type="ECO:0000313" key="3">
    <source>
        <dbReference type="EMBL" id="WNM56837.1"/>
    </source>
</evidence>
<keyword evidence="4" id="KW-1185">Reference proteome</keyword>
<dbReference type="Gene3D" id="3.40.50.2000">
    <property type="entry name" value="Glycogen Phosphorylase B"/>
    <property type="match status" value="2"/>
</dbReference>
<dbReference type="PANTHER" id="PTHR30160">
    <property type="entry name" value="TETRAACYLDISACCHARIDE 4'-KINASE-RELATED"/>
    <property type="match status" value="1"/>
</dbReference>
<dbReference type="CDD" id="cd03789">
    <property type="entry name" value="GT9_LPS_heptosyltransferase"/>
    <property type="match status" value="1"/>
</dbReference>
<sequence length="551" mass="62215">MNKQVLIINITRMGDLIQMVPLLARLEEEWPGVAIDLIVDKEFAHVASLIPGIRQVLMFDFQLLMDESRVRARDVVALYQDLARWAQPLLQVGYDRVVNLTFNRRSAFLVKYVGCADERGMTTAQDGSFIVKNPWMKYFVDFHVYRQLNRFNIVDLFSLGGSGPGAFHPIRLQVPPPIREWARIYLRQAGNPNEWIGIQVGASDPMKAWRPEYFGQAMAHLSQQRQVGFVLIGTKKEEADVQEAIRCYRQAGGQGILCEAVGQTTVPQLIGLLEHCQLMVTNDTGPMHMAVGVNTPVLNVSVGHVDFWETGPFGPGNWVIQPDIICGPCGFDKICPHHACKDHIIPREVAELCLHLLGVRPFPKLSSQIRVYEGGVNEDHLGTFILRAGTEDSRVAWYAEFWRQYWYESFTGISSRVSNSNGSPPDLQECEELWCFLAPQLNQLCRQADMVLDLCRQRPIPVDLLKEAQRQLSVDTLAMQQVAQSSLAFGPLAMAFFRETFSLEAATLADMAEENALAYHAFRTRAGENLTQLAERITHDPRRIRYACEIG</sequence>
<keyword evidence="1" id="KW-0328">Glycosyltransferase</keyword>
<evidence type="ECO:0000256" key="1">
    <source>
        <dbReference type="ARBA" id="ARBA00022676"/>
    </source>
</evidence>
<gene>
    <name evidence="3" type="ORF">PP769_12715</name>
</gene>
<dbReference type="Pfam" id="PF01075">
    <property type="entry name" value="Glyco_transf_9"/>
    <property type="match status" value="1"/>
</dbReference>
<dbReference type="RefSeq" id="WP_312640655.1">
    <property type="nucleotide sequence ID" value="NZ_CP116967.1"/>
</dbReference>
<dbReference type="EMBL" id="CP116967">
    <property type="protein sequence ID" value="WNM56837.1"/>
    <property type="molecule type" value="Genomic_DNA"/>
</dbReference>
<dbReference type="KEGG" id="nall:PP769_12715"/>
<name>A0AA96G8Q3_9BACT</name>
<protein>
    <submittedName>
        <fullName evidence="3">Glycosyltransferase family 9 protein</fullName>
    </submittedName>
</protein>
<accession>A0AA96G8Q3</accession>
<evidence type="ECO:0000313" key="4">
    <source>
        <dbReference type="Proteomes" id="UP001302719"/>
    </source>
</evidence>
<keyword evidence="2" id="KW-0808">Transferase</keyword>
<dbReference type="GO" id="GO:0008713">
    <property type="term" value="F:ADP-heptose-lipopolysaccharide heptosyltransferase activity"/>
    <property type="evidence" value="ECO:0007669"/>
    <property type="project" value="TreeGrafter"/>
</dbReference>
<dbReference type="SUPFAM" id="SSF53756">
    <property type="entry name" value="UDP-Glycosyltransferase/glycogen phosphorylase"/>
    <property type="match status" value="1"/>
</dbReference>
<dbReference type="Proteomes" id="UP001302719">
    <property type="component" value="Chromosome"/>
</dbReference>
<reference evidence="3 4" key="1">
    <citation type="submission" date="2023-01" db="EMBL/GenBank/DDBJ databases">
        <title>Cultivation and genomic characterization of new, ubiquitous marine nitrite-oxidizing bacteria from the Nitrospirales.</title>
        <authorList>
            <person name="Mueller A.J."/>
            <person name="Daebeler A."/>
            <person name="Herbold C.W."/>
            <person name="Kirkegaard R.H."/>
            <person name="Daims H."/>
        </authorList>
    </citation>
    <scope>NUCLEOTIDE SEQUENCE [LARGE SCALE GENOMIC DNA]</scope>
    <source>
        <strain evidence="3 4">VA</strain>
    </source>
</reference>
<dbReference type="InterPro" id="IPR051199">
    <property type="entry name" value="LPS_LOS_Heptosyltrfase"/>
</dbReference>
<proteinExistence type="predicted"/>
<dbReference type="PANTHER" id="PTHR30160:SF7">
    <property type="entry name" value="ADP-HEPTOSE--LPS HEPTOSYLTRANSFERASE 2"/>
    <property type="match status" value="1"/>
</dbReference>
<evidence type="ECO:0000256" key="2">
    <source>
        <dbReference type="ARBA" id="ARBA00022679"/>
    </source>
</evidence>
<dbReference type="GO" id="GO:0005829">
    <property type="term" value="C:cytosol"/>
    <property type="evidence" value="ECO:0007669"/>
    <property type="project" value="TreeGrafter"/>
</dbReference>
<dbReference type="AlphaFoldDB" id="A0AA96G8Q3"/>